<dbReference type="GO" id="GO:0008643">
    <property type="term" value="P:carbohydrate transport"/>
    <property type="evidence" value="ECO:0007669"/>
    <property type="project" value="InterPro"/>
</dbReference>
<evidence type="ECO:0000256" key="2">
    <source>
        <dbReference type="ARBA" id="ARBA00022475"/>
    </source>
</evidence>
<dbReference type="GO" id="GO:0140359">
    <property type="term" value="F:ABC-type transporter activity"/>
    <property type="evidence" value="ECO:0007669"/>
    <property type="project" value="InterPro"/>
</dbReference>
<dbReference type="Gene3D" id="2.40.50.100">
    <property type="match status" value="1"/>
</dbReference>
<dbReference type="PANTHER" id="PTHR43875">
    <property type="entry name" value="MALTODEXTRIN IMPORT ATP-BINDING PROTEIN MSMX"/>
    <property type="match status" value="1"/>
</dbReference>
<dbReference type="SUPFAM" id="SSF50331">
    <property type="entry name" value="MOP-like"/>
    <property type="match status" value="1"/>
</dbReference>
<dbReference type="EMBL" id="JAFREP010000007">
    <property type="protein sequence ID" value="MBO1318923.1"/>
    <property type="molecule type" value="Genomic_DNA"/>
</dbReference>
<evidence type="ECO:0000313" key="9">
    <source>
        <dbReference type="Proteomes" id="UP000664417"/>
    </source>
</evidence>
<dbReference type="Pfam" id="PF17912">
    <property type="entry name" value="OB_MalK"/>
    <property type="match status" value="1"/>
</dbReference>
<keyword evidence="3" id="KW-0547">Nucleotide-binding</keyword>
<dbReference type="InterPro" id="IPR017871">
    <property type="entry name" value="ABC_transporter-like_CS"/>
</dbReference>
<keyword evidence="5" id="KW-1278">Translocase</keyword>
<dbReference type="NCBIfam" id="NF008653">
    <property type="entry name" value="PRK11650.1"/>
    <property type="match status" value="1"/>
</dbReference>
<dbReference type="GO" id="GO:0055052">
    <property type="term" value="C:ATP-binding cassette (ABC) transporter complex, substrate-binding subunit-containing"/>
    <property type="evidence" value="ECO:0007669"/>
    <property type="project" value="TreeGrafter"/>
</dbReference>
<dbReference type="SMART" id="SM00382">
    <property type="entry name" value="AAA"/>
    <property type="match status" value="1"/>
</dbReference>
<sequence>MAGITMSNLCKRYGSTSVIEGLNLEIRDKEFMVLVGPSGCGKSTILRMIAGLEEISDGEMKIGDRVVNEVHPKDRDVAMVFQSYALYPHMSVRENISFGLKVRKMPKDQIDKLVNDAAQSLGLSHLLERKPKALSGGQRQRVALGRAIVRQPSVFLFDEPLSNLDAELRVQMRAEISSLQKRLEITSVYVTHDQVEAMTMGHRITVLNAGVVQQVGSPLELYETPRNLFVARFIGTPPMNVLEGQISESGSQIETPALTLPLSGEVEELGKRYRGKKVVLGIRPEHITSEPEPGKPTTPLATTVEVVEPLGHEVILHGRSGESRIVAKLHPHHIPSSGEEVQLHCRCDKLHLFHHETELRLD</sequence>
<dbReference type="GO" id="GO:0016887">
    <property type="term" value="F:ATP hydrolysis activity"/>
    <property type="evidence" value="ECO:0007669"/>
    <property type="project" value="InterPro"/>
</dbReference>
<protein>
    <submittedName>
        <fullName evidence="8">sn-glycerol-3-phosphate ABC transporter ATP-binding protein UgpC</fullName>
    </submittedName>
</protein>
<comment type="caution">
    <text evidence="8">The sequence shown here is derived from an EMBL/GenBank/DDBJ whole genome shotgun (WGS) entry which is preliminary data.</text>
</comment>
<keyword evidence="6" id="KW-0472">Membrane</keyword>
<dbReference type="InterPro" id="IPR012340">
    <property type="entry name" value="NA-bd_OB-fold"/>
</dbReference>
<evidence type="ECO:0000259" key="7">
    <source>
        <dbReference type="PROSITE" id="PS50893"/>
    </source>
</evidence>
<dbReference type="AlphaFoldDB" id="A0A8J7QIH5"/>
<keyword evidence="4 8" id="KW-0067">ATP-binding</keyword>
<dbReference type="InterPro" id="IPR040582">
    <property type="entry name" value="OB_MalK-like"/>
</dbReference>
<evidence type="ECO:0000256" key="6">
    <source>
        <dbReference type="ARBA" id="ARBA00023136"/>
    </source>
</evidence>
<evidence type="ECO:0000256" key="4">
    <source>
        <dbReference type="ARBA" id="ARBA00022840"/>
    </source>
</evidence>
<accession>A0A8J7QIH5</accession>
<dbReference type="InterPro" id="IPR003439">
    <property type="entry name" value="ABC_transporter-like_ATP-bd"/>
</dbReference>
<dbReference type="Pfam" id="PF00005">
    <property type="entry name" value="ABC_tran"/>
    <property type="match status" value="1"/>
</dbReference>
<evidence type="ECO:0000256" key="3">
    <source>
        <dbReference type="ARBA" id="ARBA00022741"/>
    </source>
</evidence>
<gene>
    <name evidence="8" type="primary">ugpC</name>
    <name evidence="8" type="ORF">J3U88_10670</name>
</gene>
<dbReference type="FunFam" id="3.40.50.300:FF:000042">
    <property type="entry name" value="Maltose/maltodextrin ABC transporter, ATP-binding protein"/>
    <property type="match status" value="1"/>
</dbReference>
<name>A0A8J7QIH5_9BACT</name>
<dbReference type="InterPro" id="IPR008995">
    <property type="entry name" value="Mo/tungstate-bd_C_term_dom"/>
</dbReference>
<evidence type="ECO:0000313" key="8">
    <source>
        <dbReference type="EMBL" id="MBO1318923.1"/>
    </source>
</evidence>
<dbReference type="Gene3D" id="3.40.50.300">
    <property type="entry name" value="P-loop containing nucleotide triphosphate hydrolases"/>
    <property type="match status" value="1"/>
</dbReference>
<dbReference type="PANTHER" id="PTHR43875:SF15">
    <property type="entry name" value="TREHALOSE IMPORT ATP-BINDING PROTEIN SUGC"/>
    <property type="match status" value="1"/>
</dbReference>
<dbReference type="Gene3D" id="2.40.50.140">
    <property type="entry name" value="Nucleic acid-binding proteins"/>
    <property type="match status" value="1"/>
</dbReference>
<dbReference type="PROSITE" id="PS50893">
    <property type="entry name" value="ABC_TRANSPORTER_2"/>
    <property type="match status" value="1"/>
</dbReference>
<dbReference type="InterPro" id="IPR003593">
    <property type="entry name" value="AAA+_ATPase"/>
</dbReference>
<keyword evidence="2" id="KW-1003">Cell membrane</keyword>
<dbReference type="GO" id="GO:0005524">
    <property type="term" value="F:ATP binding"/>
    <property type="evidence" value="ECO:0007669"/>
    <property type="project" value="UniProtKB-KW"/>
</dbReference>
<keyword evidence="9" id="KW-1185">Reference proteome</keyword>
<evidence type="ECO:0000256" key="1">
    <source>
        <dbReference type="ARBA" id="ARBA00022448"/>
    </source>
</evidence>
<dbReference type="InterPro" id="IPR047641">
    <property type="entry name" value="ABC_transpr_MalK/UgpC-like"/>
</dbReference>
<evidence type="ECO:0000256" key="5">
    <source>
        <dbReference type="ARBA" id="ARBA00022967"/>
    </source>
</evidence>
<dbReference type="Proteomes" id="UP000664417">
    <property type="component" value="Unassembled WGS sequence"/>
</dbReference>
<dbReference type="InterPro" id="IPR015855">
    <property type="entry name" value="ABC_transpr_MalK-like"/>
</dbReference>
<dbReference type="CDD" id="cd03301">
    <property type="entry name" value="ABC_MalK_N"/>
    <property type="match status" value="1"/>
</dbReference>
<dbReference type="SUPFAM" id="SSF52540">
    <property type="entry name" value="P-loop containing nucleoside triphosphate hydrolases"/>
    <property type="match status" value="1"/>
</dbReference>
<proteinExistence type="predicted"/>
<dbReference type="PROSITE" id="PS00211">
    <property type="entry name" value="ABC_TRANSPORTER_1"/>
    <property type="match status" value="1"/>
</dbReference>
<reference evidence="8" key="1">
    <citation type="submission" date="2021-03" db="EMBL/GenBank/DDBJ databases">
        <authorList>
            <person name="Wang G."/>
        </authorList>
    </citation>
    <scope>NUCLEOTIDE SEQUENCE</scope>
    <source>
        <strain evidence="8">KCTC 12899</strain>
    </source>
</reference>
<keyword evidence="1" id="KW-0813">Transport</keyword>
<dbReference type="RefSeq" id="WP_207858741.1">
    <property type="nucleotide sequence ID" value="NZ_JAFREP010000007.1"/>
</dbReference>
<feature type="domain" description="ABC transporter" evidence="7">
    <location>
        <begin position="4"/>
        <end position="234"/>
    </location>
</feature>
<dbReference type="InterPro" id="IPR027417">
    <property type="entry name" value="P-loop_NTPase"/>
</dbReference>
<organism evidence="8 9">
    <name type="scientific">Acanthopleuribacter pedis</name>
    <dbReference type="NCBI Taxonomy" id="442870"/>
    <lineage>
        <taxon>Bacteria</taxon>
        <taxon>Pseudomonadati</taxon>
        <taxon>Acidobacteriota</taxon>
        <taxon>Holophagae</taxon>
        <taxon>Acanthopleuribacterales</taxon>
        <taxon>Acanthopleuribacteraceae</taxon>
        <taxon>Acanthopleuribacter</taxon>
    </lineage>
</organism>